<dbReference type="CDD" id="cd01038">
    <property type="entry name" value="Endonuclease_DUF559"/>
    <property type="match status" value="1"/>
</dbReference>
<evidence type="ECO:0000313" key="3">
    <source>
        <dbReference type="Proteomes" id="UP000823632"/>
    </source>
</evidence>
<keyword evidence="2" id="KW-0540">Nuclease</keyword>
<dbReference type="Gene3D" id="3.40.960.10">
    <property type="entry name" value="VSR Endonuclease"/>
    <property type="match status" value="1"/>
</dbReference>
<keyword evidence="2" id="KW-0255">Endonuclease</keyword>
<name>A0A9D9DN80_9BACT</name>
<gene>
    <name evidence="2" type="ORF">IAC76_02230</name>
</gene>
<evidence type="ECO:0000313" key="2">
    <source>
        <dbReference type="EMBL" id="MBO8430182.1"/>
    </source>
</evidence>
<dbReference type="Proteomes" id="UP000823632">
    <property type="component" value="Unassembled WGS sequence"/>
</dbReference>
<dbReference type="InterPro" id="IPR007569">
    <property type="entry name" value="DUF559"/>
</dbReference>
<dbReference type="AlphaFoldDB" id="A0A9D9DN80"/>
<comment type="caution">
    <text evidence="2">The sequence shown here is derived from an EMBL/GenBank/DDBJ whole genome shotgun (WGS) entry which is preliminary data.</text>
</comment>
<dbReference type="GO" id="GO:0004519">
    <property type="term" value="F:endonuclease activity"/>
    <property type="evidence" value="ECO:0007669"/>
    <property type="project" value="UniProtKB-KW"/>
</dbReference>
<dbReference type="PANTHER" id="PTHR38590:SF1">
    <property type="entry name" value="BLL0828 PROTEIN"/>
    <property type="match status" value="1"/>
</dbReference>
<dbReference type="EMBL" id="JADIND010000048">
    <property type="protein sequence ID" value="MBO8430182.1"/>
    <property type="molecule type" value="Genomic_DNA"/>
</dbReference>
<keyword evidence="2" id="KW-0378">Hydrolase</keyword>
<dbReference type="SUPFAM" id="SSF52980">
    <property type="entry name" value="Restriction endonuclease-like"/>
    <property type="match status" value="1"/>
</dbReference>
<dbReference type="InterPro" id="IPR011335">
    <property type="entry name" value="Restrct_endonuc-II-like"/>
</dbReference>
<proteinExistence type="predicted"/>
<dbReference type="Pfam" id="PF04480">
    <property type="entry name" value="DUF559"/>
    <property type="match status" value="1"/>
</dbReference>
<evidence type="ECO:0000259" key="1">
    <source>
        <dbReference type="Pfam" id="PF04480"/>
    </source>
</evidence>
<dbReference type="InterPro" id="IPR047216">
    <property type="entry name" value="Endonuclease_DUF559_bact"/>
</dbReference>
<organism evidence="2 3">
    <name type="scientific">Candidatus Scatousia excrementipullorum</name>
    <dbReference type="NCBI Taxonomy" id="2840936"/>
    <lineage>
        <taxon>Bacteria</taxon>
        <taxon>Candidatus Scatousia</taxon>
    </lineage>
</organism>
<protein>
    <submittedName>
        <fullName evidence="2">Endonuclease domain-containing protein</fullName>
    </submittedName>
</protein>
<accession>A0A9D9DN80</accession>
<reference evidence="2" key="2">
    <citation type="journal article" date="2021" name="PeerJ">
        <title>Extensive microbial diversity within the chicken gut microbiome revealed by metagenomics and culture.</title>
        <authorList>
            <person name="Gilroy R."/>
            <person name="Ravi A."/>
            <person name="Getino M."/>
            <person name="Pursley I."/>
            <person name="Horton D.L."/>
            <person name="Alikhan N.F."/>
            <person name="Baker D."/>
            <person name="Gharbi K."/>
            <person name="Hall N."/>
            <person name="Watson M."/>
            <person name="Adriaenssens E.M."/>
            <person name="Foster-Nyarko E."/>
            <person name="Jarju S."/>
            <person name="Secka A."/>
            <person name="Antonio M."/>
            <person name="Oren A."/>
            <person name="Chaudhuri R.R."/>
            <person name="La Ragione R."/>
            <person name="Hildebrand F."/>
            <person name="Pallen M.J."/>
        </authorList>
    </citation>
    <scope>NUCLEOTIDE SEQUENCE</scope>
    <source>
        <strain evidence="2">10192</strain>
    </source>
</reference>
<dbReference type="PANTHER" id="PTHR38590">
    <property type="entry name" value="BLL0828 PROTEIN"/>
    <property type="match status" value="1"/>
</dbReference>
<reference evidence="2" key="1">
    <citation type="submission" date="2020-10" db="EMBL/GenBank/DDBJ databases">
        <authorList>
            <person name="Gilroy R."/>
        </authorList>
    </citation>
    <scope>NUCLEOTIDE SEQUENCE</scope>
    <source>
        <strain evidence="2">10192</strain>
    </source>
</reference>
<feature type="domain" description="DUF559" evidence="1">
    <location>
        <begin position="2"/>
        <end position="110"/>
    </location>
</feature>
<sequence>MNITEKARSLRKNMTKQERILWQFLRKKSINGLKFRRQYPIGSYIVDFICNEKKLIIEIDGGQHNENKNLIYDHERTKYLETKGYKVIRFWNNDIDNSIECVYREILKYLM</sequence>